<dbReference type="InterPro" id="IPR056937">
    <property type="entry name" value="YqbQ/XkdQ"/>
</dbReference>
<name>A0A6B3RT80_9LACT</name>
<feature type="domain" description="YqbQ/XkdQ" evidence="1">
    <location>
        <begin position="29"/>
        <end position="342"/>
    </location>
</feature>
<dbReference type="Proteomes" id="UP000477402">
    <property type="component" value="Unassembled WGS sequence"/>
</dbReference>
<sequence length="349" mass="39799">MTITEFTIEHKSTSIHLEWDVRDFVNDTITWTTTKDYSAGELEFSLKLPLEDVGTFNVTNGDIVRFQWDGVQVFYGRIFKWDIGEDYVANCSAYDNLRYLKGEDTLVFPVSTGTERFERIMKILNLKYNNSNLAIAKLEAKVCDGETYFSMLQDALDQTNKITTDGDFFLRAIWDTVELKQVYSTGTTLVIESGGLLSEWNYQQSAEELYNLVKVIKDTTSSQENDETRKTFSTSEAQAGASIVHYGRLSKVEKADKDMNDAQMRNKANQLLAELNKEDRLLSLTAAGTFHSGNLNIRAGDRFTAKIDYPLISYQYDKASQVEVLAEKVTHHFSDNWLMDLDCRILKGD</sequence>
<proteinExistence type="predicted"/>
<dbReference type="RefSeq" id="WP_163646658.1">
    <property type="nucleotide sequence ID" value="NZ_RIGB01000062.1"/>
</dbReference>
<protein>
    <recommendedName>
        <fullName evidence="1">YqbQ/XkdQ domain-containing protein</fullName>
    </recommendedName>
</protein>
<evidence type="ECO:0000259" key="1">
    <source>
        <dbReference type="Pfam" id="PF24032"/>
    </source>
</evidence>
<reference evidence="2 3" key="1">
    <citation type="submission" date="2019-12" db="EMBL/GenBank/DDBJ databases">
        <title>Draft Genome Sequences of L. lactis strains MS22333, MS22334, MS22336, and MS22337, Isolated from Spontaneous Fermented Camel Milk in Ethiopia.</title>
        <authorList>
            <person name="Bragason E."/>
            <person name="Hansen E.B."/>
            <person name="Guya M.E."/>
            <person name="Berhe T."/>
        </authorList>
    </citation>
    <scope>NUCLEOTIDE SEQUENCE [LARGE SCALE GENOMIC DNA]</scope>
    <source>
        <strain evidence="2 3">MS22336</strain>
    </source>
</reference>
<accession>A0A6B3RT80</accession>
<dbReference type="Pfam" id="PF24032">
    <property type="entry name" value="YQBQ"/>
    <property type="match status" value="1"/>
</dbReference>
<organism evidence="2 3">
    <name type="scientific">Lactococcus lactis</name>
    <dbReference type="NCBI Taxonomy" id="1358"/>
    <lineage>
        <taxon>Bacteria</taxon>
        <taxon>Bacillati</taxon>
        <taxon>Bacillota</taxon>
        <taxon>Bacilli</taxon>
        <taxon>Lactobacillales</taxon>
        <taxon>Streptococcaceae</taxon>
        <taxon>Lactococcus</taxon>
    </lineage>
</organism>
<gene>
    <name evidence="2" type="ORF">GTP08_06775</name>
</gene>
<comment type="caution">
    <text evidence="2">The sequence shown here is derived from an EMBL/GenBank/DDBJ whole genome shotgun (WGS) entry which is preliminary data.</text>
</comment>
<evidence type="ECO:0000313" key="3">
    <source>
        <dbReference type="Proteomes" id="UP000477402"/>
    </source>
</evidence>
<evidence type="ECO:0000313" key="2">
    <source>
        <dbReference type="EMBL" id="NEX55394.1"/>
    </source>
</evidence>
<dbReference type="AlphaFoldDB" id="A0A6B3RT80"/>
<dbReference type="EMBL" id="WWDJ01000047">
    <property type="protein sequence ID" value="NEX55394.1"/>
    <property type="molecule type" value="Genomic_DNA"/>
</dbReference>